<dbReference type="Pfam" id="PF05758">
    <property type="entry name" value="Ycf1"/>
    <property type="match status" value="1"/>
</dbReference>
<keyword evidence="4 5" id="KW-0150">Chloroplast</keyword>
<keyword evidence="4 5" id="KW-0934">Plastid</keyword>
<feature type="transmembrane region" description="Helical" evidence="4">
    <location>
        <begin position="173"/>
        <end position="194"/>
    </location>
</feature>
<dbReference type="GO" id="GO:0009706">
    <property type="term" value="C:chloroplast inner membrane"/>
    <property type="evidence" value="ECO:0007669"/>
    <property type="project" value="UniProtKB-SubCell"/>
</dbReference>
<dbReference type="InterPro" id="IPR008896">
    <property type="entry name" value="TIC214"/>
</dbReference>
<comment type="subcellular location">
    <subcellularLocation>
        <location evidence="2">Plastid</location>
        <location evidence="2">Chloroplast inner membrane</location>
        <topology evidence="2">Multi-pass membrane protein</topology>
    </subcellularLocation>
</comment>
<name>A0A1D0CEQ1_PARLO</name>
<evidence type="ECO:0000256" key="3">
    <source>
        <dbReference type="ARBA" id="ARBA00022780"/>
    </source>
</evidence>
<keyword evidence="4" id="KW-0813">Transport</keyword>
<keyword evidence="4" id="KW-1133">Transmembrane helix</keyword>
<feature type="transmembrane region" description="Helical" evidence="4">
    <location>
        <begin position="84"/>
        <end position="104"/>
    </location>
</feature>
<feature type="transmembrane region" description="Helical" evidence="4">
    <location>
        <begin position="227"/>
        <end position="245"/>
    </location>
</feature>
<keyword evidence="3 4" id="KW-1001">Plastid inner membrane</keyword>
<proteinExistence type="inferred from homology"/>
<protein>
    <recommendedName>
        <fullName evidence="4">Protein TIC 214</fullName>
    </recommendedName>
    <alternativeName>
        <fullName evidence="4">Translocon at the inner envelope membrane of chloroplasts 214</fullName>
    </alternativeName>
</protein>
<evidence type="ECO:0000313" key="5">
    <source>
        <dbReference type="EMBL" id="CUR08559.1"/>
    </source>
</evidence>
<organism evidence="5">
    <name type="scientific">Paraserianthes lophantha subsp. lophantha</name>
    <dbReference type="NCBI Taxonomy" id="1055680"/>
    <lineage>
        <taxon>Eukaryota</taxon>
        <taxon>Viridiplantae</taxon>
        <taxon>Streptophyta</taxon>
        <taxon>Embryophyta</taxon>
        <taxon>Tracheophyta</taxon>
        <taxon>Spermatophyta</taxon>
        <taxon>Magnoliopsida</taxon>
        <taxon>eudicotyledons</taxon>
        <taxon>Gunneridae</taxon>
        <taxon>Pentapetalae</taxon>
        <taxon>rosids</taxon>
        <taxon>fabids</taxon>
        <taxon>Fabales</taxon>
        <taxon>Fabaceae</taxon>
        <taxon>Caesalpinioideae</taxon>
        <taxon>mimosoid clade</taxon>
        <taxon>Ingeae</taxon>
        <taxon>Paraserianthes</taxon>
    </lineage>
</organism>
<gene>
    <name evidence="5" type="primary">ycf1</name>
    <name evidence="4" type="synonym">TIC214</name>
</gene>
<feature type="transmembrane region" description="Helical" evidence="4">
    <location>
        <begin position="131"/>
        <end position="153"/>
    </location>
</feature>
<dbReference type="EMBL" id="LN885334">
    <property type="protein sequence ID" value="CUR08559.1"/>
    <property type="molecule type" value="Genomic_DNA"/>
</dbReference>
<reference evidence="5" key="1">
    <citation type="submission" date="2015-09" db="EMBL/GenBank/DDBJ databases">
        <authorList>
            <person name="Jackson K.R."/>
            <person name="Lunt B.L."/>
            <person name="Fisher J.N.B."/>
            <person name="Gardner A.V."/>
            <person name="Bailey M.E."/>
            <person name="Deus L.M."/>
            <person name="Earl A.S."/>
            <person name="Gibby P.D."/>
            <person name="Hartmann K.A."/>
            <person name="Liu J.E."/>
            <person name="Manci A.M."/>
            <person name="Nielsen D.A."/>
            <person name="Solomon M.B."/>
            <person name="Breakwell D.P."/>
            <person name="Burnett S.H."/>
            <person name="Grose J.H."/>
        </authorList>
    </citation>
    <scope>NUCLEOTIDE SEQUENCE</scope>
    <source>
        <strain evidence="5">032PLO</strain>
    </source>
</reference>
<feature type="transmembrane region" description="Helical" evidence="4">
    <location>
        <begin position="57"/>
        <end position="78"/>
    </location>
</feature>
<feature type="transmembrane region" description="Helical" evidence="4">
    <location>
        <begin position="18"/>
        <end position="45"/>
    </location>
</feature>
<dbReference type="PANTHER" id="PTHR33163:SF40">
    <property type="entry name" value="PROTEIN TIC 214"/>
    <property type="match status" value="1"/>
</dbReference>
<comment type="similarity">
    <text evidence="4">Belongs to the TIC214 family.</text>
</comment>
<evidence type="ECO:0000256" key="4">
    <source>
        <dbReference type="RuleBase" id="RU364085"/>
    </source>
</evidence>
<keyword evidence="4" id="KW-0812">Transmembrane</keyword>
<evidence type="ECO:0000256" key="1">
    <source>
        <dbReference type="ARBA" id="ARBA00002515"/>
    </source>
</evidence>
<keyword evidence="4" id="KW-0653">Protein transport</keyword>
<dbReference type="GO" id="GO:0015031">
    <property type="term" value="P:protein transport"/>
    <property type="evidence" value="ECO:0007669"/>
    <property type="project" value="UniProtKB-KW"/>
</dbReference>
<evidence type="ECO:0000256" key="2">
    <source>
        <dbReference type="ARBA" id="ARBA00004478"/>
    </source>
</evidence>
<keyword evidence="4" id="KW-0472">Membrane</keyword>
<reference evidence="5" key="2">
    <citation type="submission" date="2016-09" db="EMBL/GenBank/DDBJ databases">
        <title>Integration of Complete Chloroplast Genome Sequences with Small Amplicon Datasets Improves Phylogenetic Resolution in Acacia.</title>
        <authorList>
            <person name="Williams A.V."/>
            <person name="Miller J.T."/>
            <person name="Small I."/>
            <person name="Nevill P.G."/>
            <person name="Boykin L.M."/>
        </authorList>
    </citation>
    <scope>NUCLEOTIDE SEQUENCE</scope>
    <source>
        <strain evidence="5">032PLO</strain>
    </source>
</reference>
<geneLocation type="chloroplast" evidence="5"/>
<comment type="subunit">
    <text evidence="4">Part of the Tic complex.</text>
</comment>
<comment type="function">
    <text evidence="1 4">Involved in protein precursor import into chloroplasts. May be part of an intermediate translocation complex acting as a protein-conducting channel at the inner envelope.</text>
</comment>
<dbReference type="PANTHER" id="PTHR33163">
    <property type="entry name" value="PROTEIN TIC 214-RELATED"/>
    <property type="match status" value="1"/>
</dbReference>
<sequence>MILKSFILDNLVSLCMKIINSAVVIGLYYGFLTTFSIGPSYLLLLRARFMEEGTEKKVSATTGFITGQLMMFISIYYAPLHLALSRPHTITVIALPYLLFHFFCNNHNHKHLLNYGSTNQNSMRNFSIQRIFLNNLIFQLLNLFILPSSMLVRLVNIYMFRCNNQFLFLTSSFVGWLIGHILFMKWVGLVLVWIQKLVLVWIQKNNSIKSNVLIRSNKYITSELRNWMSRIFIIFLFISSIYYLGRTPLPVFIFNKELSEIQERGEIDKKERGEIDKKERGEIDKKERGEIDKKKEIGVERTSKTKLTKQEQKKSNAEYLSASLFSKERENSYKIDEREEKDKDIFRLEKPFLRMIFDYKRFHRPLRYIKNDRFENAVRNEMSQFFFHTSQSDGKERISFTYPSSLSTFLEMMQRKTSLFTTEKLSYDELDNRWSSINEQKRNNLSNQFLNRAEALDKEFFALDVLEKKIRLCNDETQKYLPKIYDPLLNGPYRGRIKKSFLFSIKNKTDTKNDILINKIHAILLNINTDYPDFEQKIDRFDKKSLSNEIRFFFNLISQFSGKSVSNFNLKGLYLFREHEKMDSEAKKKKMKFLFDAILTDANDKTIINRKKCIGIKESSKKVPRWSYKFIDEEEYLESNGKREDYEICSRRPKPPIVIYTDTDNSENADAYTYLKDTDNSDGKEEFALIDYSQQSDFSRDIIKGSNRVQRRKTVNWKILQASPHSPLFVDKIDESSFFSFEIFEPMKIFFLNWMWKKKNTELTISDSTEEKKNKKEIKKKEEAERMEIAEAWENTQNAQPIRSLLLVTHSIIRKYILLPSLIITKNIVRILLFQSPEWSEDLKDWNREMYIKCTYNGVPLSETEFPKNWLTEGIQIKVLFPFRLKPWHRYRSKLRSPQKEKDPMKKRVKKMDFFFFTVFGMEVEFPFSSSYRKRRSFFDPIFKELKKKIKIWKKNFFQRTKSFLNITKEKAQWIIQIILFLKEKRKKLSLSELRKIKIYELNEIQKDSTKSKSNPMIYESTIPIQSINWTDCSLTEKKIKDLNDRTKKIIKQIEEFKKDKKKGSEINICSKKTTYDDKRLELQKNIWQILQKRNVRLFRKSHYFFKFFIERVYIDIFLCIINIPKINVQLFLESTKKILNKYIYNNEANEERKRSDKKDQSLIHFISTIKKSNCNIRNTNSQNFCDVSSLSQAYVFFKLSQTQVINLDKYKLRSLFEDHGTPLFLKNEIKDYFFGVQGISHSKLKHKSAPNSVMNQWTNWLKGHYQYGLSQNGWSRLGSQKWRNKMNERHVAQNKDLTKYHSYEKNRLILYKKQEIDSLTNQKKKMKKQYGYDLLSYKSINYADKKDSYIYGYRSSFQANNNQAISYNCNTRKKKKLDMTDDIPIKNYIVEDSILDMEKNLDRKCFDWRILNFCLRNKMHFGGSIDTDYYFTLHQEINPSNKNKNKKNLFDWMGMNVEILNRSIANRESFFFSKNWIFYNAYTSNPWIIPTKFLFLNLNVNQNVSEKKKITEKNKTEYASRLNLEASLSKKEKDVKEDYAGSDIKKGVKKDRYTNNIEAELNCFRRGYLTFQLNWHDCLNERIINNIQVYCLLLRLKNLKEIAIASIQRGELSLDIMKIKNQKDFTLTELNKNTELIKNGILSIEPTRLSRRNHEQFNMYQIIGLSLIHKRKHQIIKKSITRTRDQKLTENKEKKNYDLLVPENILSARRRRELRILICFNPKNRNSVHRNKAFYNENKVNNCCQVFKDLDRDKKKLINLKLFLWPNYRLEDLACMNRYWFDTNNGSRFSMVRIHMYPRLKIS</sequence>
<accession>A0A1D0CEQ1</accession>